<dbReference type="NCBIfam" id="TIGR00826">
    <property type="entry name" value="EIIB_glc"/>
    <property type="match status" value="1"/>
</dbReference>
<feature type="domain" description="PTS EIIB type-1" evidence="7">
    <location>
        <begin position="3"/>
        <end position="79"/>
    </location>
</feature>
<dbReference type="PANTHER" id="PTHR30009:SF20">
    <property type="entry name" value="PTS SYSTEM GLUCOSE-SPECIFIC EIICB COMPONENT-RELATED"/>
    <property type="match status" value="1"/>
</dbReference>
<evidence type="ECO:0000256" key="6">
    <source>
        <dbReference type="PROSITE-ProRule" id="PRU00421"/>
    </source>
</evidence>
<reference evidence="9" key="1">
    <citation type="journal article" date="2019" name="Int. J. Syst. Evol. Microbiol.">
        <title>The Global Catalogue of Microorganisms (GCM) 10K type strain sequencing project: providing services to taxonomists for standard genome sequencing and annotation.</title>
        <authorList>
            <consortium name="The Broad Institute Genomics Platform"/>
            <consortium name="The Broad Institute Genome Sequencing Center for Infectious Disease"/>
            <person name="Wu L."/>
            <person name="Ma J."/>
        </authorList>
    </citation>
    <scope>NUCLEOTIDE SEQUENCE [LARGE SCALE GENOMIC DNA]</scope>
    <source>
        <strain evidence="9">CCUG 61707</strain>
    </source>
</reference>
<dbReference type="InterPro" id="IPR018113">
    <property type="entry name" value="PTrfase_EIIB_Cys"/>
</dbReference>
<evidence type="ECO:0000256" key="4">
    <source>
        <dbReference type="ARBA" id="ARBA00022683"/>
    </source>
</evidence>
<evidence type="ECO:0000256" key="1">
    <source>
        <dbReference type="ARBA" id="ARBA00022448"/>
    </source>
</evidence>
<keyword evidence="5" id="KW-0418">Kinase</keyword>
<evidence type="ECO:0000256" key="5">
    <source>
        <dbReference type="ARBA" id="ARBA00022777"/>
    </source>
</evidence>
<dbReference type="GO" id="GO:0016740">
    <property type="term" value="F:transferase activity"/>
    <property type="evidence" value="ECO:0007669"/>
    <property type="project" value="UniProtKB-KW"/>
</dbReference>
<dbReference type="InterPro" id="IPR036878">
    <property type="entry name" value="Glu_permease_IIB"/>
</dbReference>
<evidence type="ECO:0000313" key="9">
    <source>
        <dbReference type="Proteomes" id="UP001596996"/>
    </source>
</evidence>
<organism evidence="8 9">
    <name type="scientific">Seminibacterium arietis</name>
    <dbReference type="NCBI Taxonomy" id="1173502"/>
    <lineage>
        <taxon>Bacteria</taxon>
        <taxon>Pseudomonadati</taxon>
        <taxon>Pseudomonadota</taxon>
        <taxon>Gammaproteobacteria</taxon>
        <taxon>Pasteurellales</taxon>
        <taxon>Pasteurellaceae</taxon>
        <taxon>Seminibacterium</taxon>
    </lineage>
</organism>
<dbReference type="Proteomes" id="UP001596996">
    <property type="component" value="Unassembled WGS sequence"/>
</dbReference>
<dbReference type="Gene3D" id="3.30.1360.60">
    <property type="entry name" value="Glucose permease domain IIB"/>
    <property type="match status" value="1"/>
</dbReference>
<dbReference type="InterPro" id="IPR050429">
    <property type="entry name" value="PTS_Glucose_EIICBA"/>
</dbReference>
<keyword evidence="3 8" id="KW-0808">Transferase</keyword>
<keyword evidence="2" id="KW-0762">Sugar transport</keyword>
<dbReference type="PROSITE" id="PS01035">
    <property type="entry name" value="PTS_EIIB_TYPE_1_CYS"/>
    <property type="match status" value="1"/>
</dbReference>
<keyword evidence="1" id="KW-0813">Transport</keyword>
<feature type="active site" description="Phosphocysteine intermediate; for EIIB activity" evidence="6">
    <location>
        <position position="25"/>
    </location>
</feature>
<evidence type="ECO:0000256" key="3">
    <source>
        <dbReference type="ARBA" id="ARBA00022679"/>
    </source>
</evidence>
<keyword evidence="4" id="KW-0598">Phosphotransferase system</keyword>
<dbReference type="PANTHER" id="PTHR30009">
    <property type="entry name" value="CYTOCHROME C-TYPE SYNTHESIS PROTEIN AND PTS TRANSMEMBRANE COMPONENT"/>
    <property type="match status" value="1"/>
</dbReference>
<protein>
    <submittedName>
        <fullName evidence="8">Glucose PTS transporter subunit EIIB</fullName>
        <ecNumber evidence="8">2.7.1.-</ecNumber>
    </submittedName>
</protein>
<dbReference type="Pfam" id="PF00367">
    <property type="entry name" value="PTS_EIIB"/>
    <property type="match status" value="1"/>
</dbReference>
<keyword evidence="9" id="KW-1185">Reference proteome</keyword>
<dbReference type="EC" id="2.7.1.-" evidence="8"/>
<dbReference type="EMBL" id="JBHTJN010000009">
    <property type="protein sequence ID" value="MFD0966081.1"/>
    <property type="molecule type" value="Genomic_DNA"/>
</dbReference>
<name>A0ABW3I833_9PAST</name>
<sequence>MSETTILDIINALGGKENINQVDACLTRLRVVLHDNKLLNKSTLKKLGAVDVVKVSNTQQIIFGIKSAQYRDQIKALIS</sequence>
<evidence type="ECO:0000313" key="8">
    <source>
        <dbReference type="EMBL" id="MFD0966081.1"/>
    </source>
</evidence>
<evidence type="ECO:0000259" key="7">
    <source>
        <dbReference type="PROSITE" id="PS51098"/>
    </source>
</evidence>
<comment type="caution">
    <text evidence="8">The sequence shown here is derived from an EMBL/GenBank/DDBJ whole genome shotgun (WGS) entry which is preliminary data.</text>
</comment>
<dbReference type="RefSeq" id="WP_380819786.1">
    <property type="nucleotide sequence ID" value="NZ_JBHTJN010000009.1"/>
</dbReference>
<dbReference type="SUPFAM" id="SSF55604">
    <property type="entry name" value="Glucose permease domain IIB"/>
    <property type="match status" value="1"/>
</dbReference>
<dbReference type="InterPro" id="IPR001996">
    <property type="entry name" value="PTS_IIB_1"/>
</dbReference>
<dbReference type="PROSITE" id="PS51098">
    <property type="entry name" value="PTS_EIIB_TYPE_1"/>
    <property type="match status" value="1"/>
</dbReference>
<gene>
    <name evidence="8" type="ORF">ACFQ02_04335</name>
</gene>
<accession>A0ABW3I833</accession>
<dbReference type="CDD" id="cd00212">
    <property type="entry name" value="PTS_IIB_glc"/>
    <property type="match status" value="1"/>
</dbReference>
<proteinExistence type="predicted"/>
<evidence type="ECO:0000256" key="2">
    <source>
        <dbReference type="ARBA" id="ARBA00022597"/>
    </source>
</evidence>